<dbReference type="Proteomes" id="UP000680206">
    <property type="component" value="Unassembled WGS sequence"/>
</dbReference>
<evidence type="ECO:0000256" key="1">
    <source>
        <dbReference type="ARBA" id="ARBA00008520"/>
    </source>
</evidence>
<dbReference type="PANTHER" id="PTHR43649:SF29">
    <property type="entry name" value="OSMOPROTECTIVE COMPOUNDS-BINDING PROTEIN GGTB"/>
    <property type="match status" value="1"/>
</dbReference>
<name>A0ABS3RM05_9ACTN</name>
<dbReference type="PANTHER" id="PTHR43649">
    <property type="entry name" value="ARABINOSE-BINDING PROTEIN-RELATED"/>
    <property type="match status" value="1"/>
</dbReference>
<keyword evidence="3" id="KW-0732">Signal</keyword>
<sequence length="423" mass="44613">MRLLAALLLLCAFTAVSCGGTGSGESVTVLGSWTGDEGTVFRKALDGFEKSTGIHVDYTGTRDARAILASELHDGTPPDTAVLATPGDLRTYAAAGELKPVGGAQEGIGGDLTAATGPDKVRRPYGIVVKAAVKGLIWYDPRTLPAATRARLAQPIGSVDDLMRIASGAAPKPWCLGLEDTSNSGWPGTDWIEDVMLHEFGPEKYDQWVSGQLEWASPAVRKAWETFGSVVAGTRSGTDSILLTGYGKAGAPMFANPPGCMFDHQASFITGFYRQVSTNLQPGADYDFVPFPGGQAMEIGGDLLGMFRSTPAARKLVAYLTTAKAQKTWVGEKGGGAFSLNRSVPPSAYPDALSRRIAQALASAKTVRFDASDSMPTVMAAAFDHAVLEYVTDPTPQRLDRILRSLDKVRCTTGSGSARAPGC</sequence>
<dbReference type="Gene3D" id="3.40.190.10">
    <property type="entry name" value="Periplasmic binding protein-like II"/>
    <property type="match status" value="2"/>
</dbReference>
<evidence type="ECO:0000313" key="5">
    <source>
        <dbReference type="Proteomes" id="UP000680206"/>
    </source>
</evidence>
<evidence type="ECO:0000256" key="3">
    <source>
        <dbReference type="SAM" id="SignalP"/>
    </source>
</evidence>
<dbReference type="PROSITE" id="PS51257">
    <property type="entry name" value="PROKAR_LIPOPROTEIN"/>
    <property type="match status" value="1"/>
</dbReference>
<gene>
    <name evidence="4" type="ORF">J4709_09055</name>
</gene>
<keyword evidence="5" id="KW-1185">Reference proteome</keyword>
<dbReference type="Pfam" id="PF13416">
    <property type="entry name" value="SBP_bac_8"/>
    <property type="match status" value="1"/>
</dbReference>
<dbReference type="InterPro" id="IPR006059">
    <property type="entry name" value="SBP"/>
</dbReference>
<protein>
    <submittedName>
        <fullName evidence="4">Carbohydrate ABC transporter substrate-binding protein</fullName>
    </submittedName>
</protein>
<feature type="signal peptide" evidence="3">
    <location>
        <begin position="1"/>
        <end position="17"/>
    </location>
</feature>
<reference evidence="4 5" key="1">
    <citation type="submission" date="2021-03" db="EMBL/GenBank/DDBJ databases">
        <title>Actinomadura violae sp. nov., isolated from lichen in Thailand.</title>
        <authorList>
            <person name="Kanchanasin P."/>
            <person name="Saeng-In P."/>
            <person name="Phongsopitanun W."/>
            <person name="Yuki M."/>
            <person name="Kudo T."/>
            <person name="Ohkuma M."/>
            <person name="Tanasupawat S."/>
        </authorList>
    </citation>
    <scope>NUCLEOTIDE SEQUENCE [LARGE SCALE GENOMIC DNA]</scope>
    <source>
        <strain evidence="4 5">LCR2-06</strain>
    </source>
</reference>
<dbReference type="SUPFAM" id="SSF53850">
    <property type="entry name" value="Periplasmic binding protein-like II"/>
    <property type="match status" value="1"/>
</dbReference>
<keyword evidence="2" id="KW-0813">Transport</keyword>
<dbReference type="InterPro" id="IPR050490">
    <property type="entry name" value="Bact_solute-bd_prot1"/>
</dbReference>
<dbReference type="EMBL" id="JAGEPF010000005">
    <property type="protein sequence ID" value="MBO2457721.1"/>
    <property type="molecule type" value="Genomic_DNA"/>
</dbReference>
<comment type="caution">
    <text evidence="4">The sequence shown here is derived from an EMBL/GenBank/DDBJ whole genome shotgun (WGS) entry which is preliminary data.</text>
</comment>
<proteinExistence type="inferred from homology"/>
<accession>A0ABS3RM05</accession>
<dbReference type="RefSeq" id="WP_208239023.1">
    <property type="nucleotide sequence ID" value="NZ_JAGEPF010000005.1"/>
</dbReference>
<organism evidence="4 5">
    <name type="scientific">Actinomadura violacea</name>
    <dbReference type="NCBI Taxonomy" id="2819934"/>
    <lineage>
        <taxon>Bacteria</taxon>
        <taxon>Bacillati</taxon>
        <taxon>Actinomycetota</taxon>
        <taxon>Actinomycetes</taxon>
        <taxon>Streptosporangiales</taxon>
        <taxon>Thermomonosporaceae</taxon>
        <taxon>Actinomadura</taxon>
    </lineage>
</organism>
<evidence type="ECO:0000313" key="4">
    <source>
        <dbReference type="EMBL" id="MBO2457721.1"/>
    </source>
</evidence>
<evidence type="ECO:0000256" key="2">
    <source>
        <dbReference type="ARBA" id="ARBA00022448"/>
    </source>
</evidence>
<comment type="similarity">
    <text evidence="1">Belongs to the bacterial solute-binding protein 1 family.</text>
</comment>
<feature type="chain" id="PRO_5045638742" evidence="3">
    <location>
        <begin position="18"/>
        <end position="423"/>
    </location>
</feature>